<keyword evidence="7" id="KW-0479">Metal-binding</keyword>
<dbReference type="FunFam" id="3.30.1130.10:FF:000001">
    <property type="entry name" value="GTP cyclohydrolase 1"/>
    <property type="match status" value="1"/>
</dbReference>
<dbReference type="InterPro" id="IPR020602">
    <property type="entry name" value="GTP_CycHdrlase_I_dom"/>
</dbReference>
<evidence type="ECO:0000313" key="11">
    <source>
        <dbReference type="Proteomes" id="UP000198460"/>
    </source>
</evidence>
<evidence type="ECO:0000256" key="6">
    <source>
        <dbReference type="ARBA" id="ARBA00022801"/>
    </source>
</evidence>
<evidence type="ECO:0000256" key="3">
    <source>
        <dbReference type="ARBA" id="ARBA00008085"/>
    </source>
</evidence>
<keyword evidence="5 7" id="KW-0554">One-carbon metabolism</keyword>
<protein>
    <recommendedName>
        <fullName evidence="7">GTP cyclohydrolase 1</fullName>
        <ecNumber evidence="7">3.5.4.16</ecNumber>
    </recommendedName>
    <alternativeName>
        <fullName evidence="7">GTP cyclohydrolase I</fullName>
        <shortName evidence="7">GTP-CH-I</shortName>
    </alternativeName>
</protein>
<dbReference type="PROSITE" id="PS00860">
    <property type="entry name" value="GTP_CYCLOHYDROL_1_2"/>
    <property type="match status" value="1"/>
</dbReference>
<dbReference type="Gene3D" id="1.10.286.10">
    <property type="match status" value="1"/>
</dbReference>
<dbReference type="InterPro" id="IPR043134">
    <property type="entry name" value="GTP-CH-I_N"/>
</dbReference>
<dbReference type="InterPro" id="IPR043133">
    <property type="entry name" value="GTP-CH-I_C/QueF"/>
</dbReference>
<feature type="binding site" evidence="7">
    <location>
        <position position="229"/>
    </location>
    <ligand>
        <name>Zn(2+)</name>
        <dbReference type="ChEBI" id="CHEBI:29105"/>
    </ligand>
</feature>
<dbReference type="InterPro" id="IPR018234">
    <property type="entry name" value="GTP_CycHdrlase_I_CS"/>
</dbReference>
<comment type="pathway">
    <text evidence="2 7">Cofactor biosynthesis; 7,8-dihydroneopterin triphosphate biosynthesis; 7,8-dihydroneopterin triphosphate from GTP: step 1/1.</text>
</comment>
<evidence type="ECO:0000256" key="5">
    <source>
        <dbReference type="ARBA" id="ARBA00022563"/>
    </source>
</evidence>
<dbReference type="NCBIfam" id="TIGR00063">
    <property type="entry name" value="folE"/>
    <property type="match status" value="1"/>
</dbReference>
<feature type="domain" description="GTP cyclohydrolase I" evidence="9">
    <location>
        <begin position="88"/>
        <end position="265"/>
    </location>
</feature>
<comment type="subunit">
    <text evidence="7">Homopolymer.</text>
</comment>
<feature type="binding site" evidence="7">
    <location>
        <position position="158"/>
    </location>
    <ligand>
        <name>Zn(2+)</name>
        <dbReference type="ChEBI" id="CHEBI:29105"/>
    </ligand>
</feature>
<evidence type="ECO:0000256" key="4">
    <source>
        <dbReference type="ARBA" id="ARBA00011857"/>
    </source>
</evidence>
<evidence type="ECO:0000259" key="9">
    <source>
        <dbReference type="Pfam" id="PF01227"/>
    </source>
</evidence>
<dbReference type="Gene3D" id="3.30.1130.10">
    <property type="match status" value="1"/>
</dbReference>
<dbReference type="PANTHER" id="PTHR11109">
    <property type="entry name" value="GTP CYCLOHYDROLASE I"/>
    <property type="match status" value="1"/>
</dbReference>
<dbReference type="GO" id="GO:0005737">
    <property type="term" value="C:cytoplasm"/>
    <property type="evidence" value="ECO:0007669"/>
    <property type="project" value="TreeGrafter"/>
</dbReference>
<reference evidence="10 11" key="1">
    <citation type="submission" date="2017-04" db="EMBL/GenBank/DDBJ databases">
        <authorList>
            <person name="Afonso C.L."/>
            <person name="Miller P.J."/>
            <person name="Scott M.A."/>
            <person name="Spackman E."/>
            <person name="Goraichik I."/>
            <person name="Dimitrov K.M."/>
            <person name="Suarez D.L."/>
            <person name="Swayne D.E."/>
        </authorList>
    </citation>
    <scope>NUCLEOTIDE SEQUENCE [LARGE SCALE GENOMIC DNA]</scope>
    <source>
        <strain evidence="10">LMG 28154</strain>
    </source>
</reference>
<dbReference type="EMBL" id="FXAN01000042">
    <property type="protein sequence ID" value="SMF99624.1"/>
    <property type="molecule type" value="Genomic_DNA"/>
</dbReference>
<feature type="region of interest" description="Disordered" evidence="8">
    <location>
        <begin position="42"/>
        <end position="85"/>
    </location>
</feature>
<evidence type="ECO:0000256" key="7">
    <source>
        <dbReference type="HAMAP-Rule" id="MF_00223"/>
    </source>
</evidence>
<feature type="compositionally biased region" description="Basic and acidic residues" evidence="8">
    <location>
        <begin position="71"/>
        <end position="85"/>
    </location>
</feature>
<keyword evidence="7" id="KW-0342">GTP-binding</keyword>
<dbReference type="HAMAP" id="MF_00223">
    <property type="entry name" value="FolE"/>
    <property type="match status" value="1"/>
</dbReference>
<evidence type="ECO:0000313" key="10">
    <source>
        <dbReference type="EMBL" id="SMF99624.1"/>
    </source>
</evidence>
<dbReference type="AlphaFoldDB" id="A0A238H2Z9"/>
<dbReference type="Proteomes" id="UP000198460">
    <property type="component" value="Unassembled WGS sequence"/>
</dbReference>
<dbReference type="Pfam" id="PF01227">
    <property type="entry name" value="GTP_cyclohydroI"/>
    <property type="match status" value="1"/>
</dbReference>
<dbReference type="GO" id="GO:0008270">
    <property type="term" value="F:zinc ion binding"/>
    <property type="evidence" value="ECO:0007669"/>
    <property type="project" value="UniProtKB-UniRule"/>
</dbReference>
<evidence type="ECO:0000256" key="2">
    <source>
        <dbReference type="ARBA" id="ARBA00005080"/>
    </source>
</evidence>
<dbReference type="SUPFAM" id="SSF55620">
    <property type="entry name" value="Tetrahydrobiopterin biosynthesis enzymes-like"/>
    <property type="match status" value="1"/>
</dbReference>
<keyword evidence="7" id="KW-0862">Zinc</keyword>
<dbReference type="NCBIfam" id="NF006825">
    <property type="entry name" value="PRK09347.1-2"/>
    <property type="match status" value="1"/>
</dbReference>
<name>A0A238H2Z9_9BURK</name>
<gene>
    <name evidence="7" type="primary">folE</name>
    <name evidence="10" type="ORF">BSIN_2807</name>
</gene>
<dbReference type="GO" id="GO:0046654">
    <property type="term" value="P:tetrahydrofolate biosynthetic process"/>
    <property type="evidence" value="ECO:0007669"/>
    <property type="project" value="UniProtKB-UniRule"/>
</dbReference>
<keyword evidence="7" id="KW-0547">Nucleotide-binding</keyword>
<dbReference type="FunFam" id="1.10.286.10:FF:000001">
    <property type="entry name" value="GTP cyclohydrolase 1"/>
    <property type="match status" value="1"/>
</dbReference>
<dbReference type="GO" id="GO:0006730">
    <property type="term" value="P:one-carbon metabolic process"/>
    <property type="evidence" value="ECO:0007669"/>
    <property type="project" value="UniProtKB-UniRule"/>
</dbReference>
<evidence type="ECO:0000256" key="8">
    <source>
        <dbReference type="SAM" id="MobiDB-lite"/>
    </source>
</evidence>
<keyword evidence="6 7" id="KW-0378">Hydrolase</keyword>
<evidence type="ECO:0000256" key="1">
    <source>
        <dbReference type="ARBA" id="ARBA00001052"/>
    </source>
</evidence>
<dbReference type="GO" id="GO:0005525">
    <property type="term" value="F:GTP binding"/>
    <property type="evidence" value="ECO:0007669"/>
    <property type="project" value="UniProtKB-KW"/>
</dbReference>
<organism evidence="10 11">
    <name type="scientific">Burkholderia singularis</name>
    <dbReference type="NCBI Taxonomy" id="1503053"/>
    <lineage>
        <taxon>Bacteria</taxon>
        <taxon>Pseudomonadati</taxon>
        <taxon>Pseudomonadota</taxon>
        <taxon>Betaproteobacteria</taxon>
        <taxon>Burkholderiales</taxon>
        <taxon>Burkholderiaceae</taxon>
        <taxon>Burkholderia</taxon>
        <taxon>pseudomallei group</taxon>
    </lineage>
</organism>
<dbReference type="GO" id="GO:0006729">
    <property type="term" value="P:tetrahydrobiopterin biosynthetic process"/>
    <property type="evidence" value="ECO:0007669"/>
    <property type="project" value="TreeGrafter"/>
</dbReference>
<dbReference type="EC" id="3.5.4.16" evidence="7"/>
<feature type="binding site" evidence="7">
    <location>
        <position position="161"/>
    </location>
    <ligand>
        <name>Zn(2+)</name>
        <dbReference type="ChEBI" id="CHEBI:29105"/>
    </ligand>
</feature>
<dbReference type="InterPro" id="IPR001474">
    <property type="entry name" value="GTP_CycHdrlase_I"/>
</dbReference>
<comment type="subunit">
    <text evidence="4">Toroid-shaped homodecamer, composed of two pentamers of five dimers.</text>
</comment>
<dbReference type="PANTHER" id="PTHR11109:SF7">
    <property type="entry name" value="GTP CYCLOHYDROLASE 1"/>
    <property type="match status" value="1"/>
</dbReference>
<dbReference type="GO" id="GO:0003934">
    <property type="term" value="F:GTP cyclohydrolase I activity"/>
    <property type="evidence" value="ECO:0007669"/>
    <property type="project" value="UniProtKB-UniRule"/>
</dbReference>
<accession>A0A238H2Z9</accession>
<dbReference type="NCBIfam" id="NF006826">
    <property type="entry name" value="PRK09347.1-3"/>
    <property type="match status" value="1"/>
</dbReference>
<comment type="similarity">
    <text evidence="3 7">Belongs to the GTP cyclohydrolase I family.</text>
</comment>
<sequence>MNGPNERGRAAAHAQGQSMKQWPIWPRDRRYIHRARHMAKGKTADKAATPTAHHAAGNTAVKTASKQKILGADHARSNASRPSRDEAEAAVRVLLRWAGDDPEREGLIDTPARVVRAYEEFFSGYALEPRDILARTFSEVDGYDEMIVLKDIRFESYCEHHMVPIIGRAHVAYLPNHRVVGISKLARLVDAFAKRLQIQEKMTVQIADTLFDVLQPKGVGVILEAAHQCISTRGIHKPGVEMVTSRMLGTFRTDPATRREFLSIVSNPSAVNLTNT</sequence>
<dbReference type="PROSITE" id="PS00859">
    <property type="entry name" value="GTP_CYCLOHYDROL_1_1"/>
    <property type="match status" value="1"/>
</dbReference>
<dbReference type="UniPathway" id="UPA00848">
    <property type="reaction ID" value="UER00151"/>
</dbReference>
<comment type="catalytic activity">
    <reaction evidence="1 7">
        <text>GTP + H2O = 7,8-dihydroneopterin 3'-triphosphate + formate + H(+)</text>
        <dbReference type="Rhea" id="RHEA:17473"/>
        <dbReference type="ChEBI" id="CHEBI:15377"/>
        <dbReference type="ChEBI" id="CHEBI:15378"/>
        <dbReference type="ChEBI" id="CHEBI:15740"/>
        <dbReference type="ChEBI" id="CHEBI:37565"/>
        <dbReference type="ChEBI" id="CHEBI:58462"/>
        <dbReference type="EC" id="3.5.4.16"/>
    </reaction>
</comment>
<proteinExistence type="inferred from homology"/>